<dbReference type="EMBL" id="AMQN01004551">
    <property type="status" value="NOT_ANNOTATED_CDS"/>
    <property type="molecule type" value="Genomic_DNA"/>
</dbReference>
<name>R7V946_CAPTE</name>
<dbReference type="EMBL" id="KB293809">
    <property type="protein sequence ID" value="ELU15368.1"/>
    <property type="molecule type" value="Genomic_DNA"/>
</dbReference>
<protein>
    <submittedName>
        <fullName evidence="1 2">Uncharacterized protein</fullName>
    </submittedName>
</protein>
<dbReference type="HOGENOM" id="CLU_1940081_0_0_1"/>
<gene>
    <name evidence="1" type="ORF">CAPTEDRAFT_199445</name>
</gene>
<sequence>MSIRQDLFDTPSEENKKQPRLDCLHGKNCLLHKDHPSCLQSPSDYLIAIFSEANKNPEGTAHALCHTDAAFDLANGTDQFIRDVLCVLIAGTKPRSQFKDKGARPPASPAFPRSNDALRIVFTIHRWSTS</sequence>
<reference evidence="2" key="3">
    <citation type="submission" date="2015-06" db="UniProtKB">
        <authorList>
            <consortium name="EnsemblMetazoa"/>
        </authorList>
    </citation>
    <scope>IDENTIFICATION</scope>
</reference>
<evidence type="ECO:0000313" key="3">
    <source>
        <dbReference type="Proteomes" id="UP000014760"/>
    </source>
</evidence>
<evidence type="ECO:0000313" key="2">
    <source>
        <dbReference type="EnsemblMetazoa" id="CapteP199445"/>
    </source>
</evidence>
<accession>R7V946</accession>
<dbReference type="AlphaFoldDB" id="R7V946"/>
<proteinExistence type="predicted"/>
<reference evidence="1 3" key="2">
    <citation type="journal article" date="2013" name="Nature">
        <title>Insights into bilaterian evolution from three spiralian genomes.</title>
        <authorList>
            <person name="Simakov O."/>
            <person name="Marletaz F."/>
            <person name="Cho S.J."/>
            <person name="Edsinger-Gonzales E."/>
            <person name="Havlak P."/>
            <person name="Hellsten U."/>
            <person name="Kuo D.H."/>
            <person name="Larsson T."/>
            <person name="Lv J."/>
            <person name="Arendt D."/>
            <person name="Savage R."/>
            <person name="Osoegawa K."/>
            <person name="de Jong P."/>
            <person name="Grimwood J."/>
            <person name="Chapman J.A."/>
            <person name="Shapiro H."/>
            <person name="Aerts A."/>
            <person name="Otillar R.P."/>
            <person name="Terry A.Y."/>
            <person name="Boore J.L."/>
            <person name="Grigoriev I.V."/>
            <person name="Lindberg D.R."/>
            <person name="Seaver E.C."/>
            <person name="Weisblat D.A."/>
            <person name="Putnam N.H."/>
            <person name="Rokhsar D.S."/>
        </authorList>
    </citation>
    <scope>NUCLEOTIDE SEQUENCE</scope>
    <source>
        <strain evidence="1 3">I ESC-2004</strain>
    </source>
</reference>
<reference evidence="3" key="1">
    <citation type="submission" date="2012-12" db="EMBL/GenBank/DDBJ databases">
        <authorList>
            <person name="Hellsten U."/>
            <person name="Grimwood J."/>
            <person name="Chapman J.A."/>
            <person name="Shapiro H."/>
            <person name="Aerts A."/>
            <person name="Otillar R.P."/>
            <person name="Terry A.Y."/>
            <person name="Boore J.L."/>
            <person name="Simakov O."/>
            <person name="Marletaz F."/>
            <person name="Cho S.-J."/>
            <person name="Edsinger-Gonzales E."/>
            <person name="Havlak P."/>
            <person name="Kuo D.-H."/>
            <person name="Larsson T."/>
            <person name="Lv J."/>
            <person name="Arendt D."/>
            <person name="Savage R."/>
            <person name="Osoegawa K."/>
            <person name="de Jong P."/>
            <person name="Lindberg D.R."/>
            <person name="Seaver E.C."/>
            <person name="Weisblat D.A."/>
            <person name="Putnam N.H."/>
            <person name="Grigoriev I.V."/>
            <person name="Rokhsar D.S."/>
        </authorList>
    </citation>
    <scope>NUCLEOTIDE SEQUENCE</scope>
    <source>
        <strain evidence="3">I ESC-2004</strain>
    </source>
</reference>
<dbReference type="EnsemblMetazoa" id="CapteT199445">
    <property type="protein sequence ID" value="CapteP199445"/>
    <property type="gene ID" value="CapteG199445"/>
</dbReference>
<organism evidence="1">
    <name type="scientific">Capitella teleta</name>
    <name type="common">Polychaete worm</name>
    <dbReference type="NCBI Taxonomy" id="283909"/>
    <lineage>
        <taxon>Eukaryota</taxon>
        <taxon>Metazoa</taxon>
        <taxon>Spiralia</taxon>
        <taxon>Lophotrochozoa</taxon>
        <taxon>Annelida</taxon>
        <taxon>Polychaeta</taxon>
        <taxon>Sedentaria</taxon>
        <taxon>Scolecida</taxon>
        <taxon>Capitellidae</taxon>
        <taxon>Capitella</taxon>
    </lineage>
</organism>
<keyword evidence="3" id="KW-1185">Reference proteome</keyword>
<evidence type="ECO:0000313" key="1">
    <source>
        <dbReference type="EMBL" id="ELU15368.1"/>
    </source>
</evidence>
<dbReference type="Proteomes" id="UP000014760">
    <property type="component" value="Unassembled WGS sequence"/>
</dbReference>